<accession>L0DRE3</accession>
<evidence type="ECO:0000313" key="2">
    <source>
        <dbReference type="Proteomes" id="UP000010809"/>
    </source>
</evidence>
<dbReference type="OrthoDB" id="5526466at2"/>
<dbReference type="RefSeq" id="WP_015257314.1">
    <property type="nucleotide sequence ID" value="NC_019902.2"/>
</dbReference>
<dbReference type="STRING" id="1255043.TVNIR_0457"/>
<dbReference type="PATRIC" id="fig|1255043.3.peg.460"/>
<dbReference type="PANTHER" id="PTHR37953:SF1">
    <property type="entry name" value="UPF0127 PROTEIN MJ1496"/>
    <property type="match status" value="1"/>
</dbReference>
<sequence length="160" mass="17916">MSAPGAGIPRWFAACTAAVVLLVAVASTATGLPVAELRLADRTLTVEIAATPETMSRGLMFREHLPEDHGMLFVWPADQVVAMWMKNTFVPLSVAFLDRDFRILNIADMEPRSLRPHRSHGRARYALEVNQGWFERHGLGPGDRIGDLERVLQRLSDERR</sequence>
<dbReference type="InterPro" id="IPR003795">
    <property type="entry name" value="DUF192"/>
</dbReference>
<evidence type="ECO:0000313" key="1">
    <source>
        <dbReference type="EMBL" id="AGA32159.1"/>
    </source>
</evidence>
<protein>
    <recommendedName>
        <fullName evidence="3">DUF192 domain-containing protein</fullName>
    </recommendedName>
</protein>
<proteinExistence type="predicted"/>
<dbReference type="HOGENOM" id="CLU_097039_0_0_6"/>
<gene>
    <name evidence="1" type="ordered locus">TVNIR_0457</name>
</gene>
<dbReference type="eggNOG" id="COG1430">
    <property type="taxonomic scope" value="Bacteria"/>
</dbReference>
<dbReference type="AlphaFoldDB" id="L0DRE3"/>
<dbReference type="EMBL" id="CP003989">
    <property type="protein sequence ID" value="AGA32159.1"/>
    <property type="molecule type" value="Genomic_DNA"/>
</dbReference>
<dbReference type="KEGG" id="tni:TVNIR_0457"/>
<reference evidence="1" key="1">
    <citation type="submission" date="2015-12" db="EMBL/GenBank/DDBJ databases">
        <authorList>
            <person name="Tikhonova T.V."/>
            <person name="Pavlov A.R."/>
            <person name="Beletsky A.V."/>
            <person name="Mardanov A.V."/>
            <person name="Sorokin D.Y."/>
            <person name="Ravin N.V."/>
            <person name="Popov V.O."/>
        </authorList>
    </citation>
    <scope>NUCLEOTIDE SEQUENCE</scope>
    <source>
        <strain evidence="1">DSM 14787</strain>
    </source>
</reference>
<evidence type="ECO:0008006" key="3">
    <source>
        <dbReference type="Google" id="ProtNLM"/>
    </source>
</evidence>
<dbReference type="Pfam" id="PF02643">
    <property type="entry name" value="DUF192"/>
    <property type="match status" value="1"/>
</dbReference>
<dbReference type="Gene3D" id="2.60.120.1140">
    <property type="entry name" value="Protein of unknown function DUF192"/>
    <property type="match status" value="1"/>
</dbReference>
<dbReference type="Proteomes" id="UP000010809">
    <property type="component" value="Chromosome"/>
</dbReference>
<organism evidence="1 2">
    <name type="scientific">Thioalkalivibrio nitratireducens (strain DSM 14787 / UNIQEM 213 / ALEN2)</name>
    <dbReference type="NCBI Taxonomy" id="1255043"/>
    <lineage>
        <taxon>Bacteria</taxon>
        <taxon>Pseudomonadati</taxon>
        <taxon>Pseudomonadota</taxon>
        <taxon>Gammaproteobacteria</taxon>
        <taxon>Chromatiales</taxon>
        <taxon>Ectothiorhodospiraceae</taxon>
        <taxon>Thioalkalivibrio</taxon>
    </lineage>
</organism>
<dbReference type="InterPro" id="IPR038695">
    <property type="entry name" value="Saro_0823-like_sf"/>
</dbReference>
<keyword evidence="2" id="KW-1185">Reference proteome</keyword>
<dbReference type="PANTHER" id="PTHR37953">
    <property type="entry name" value="UPF0127 PROTEIN MJ1496"/>
    <property type="match status" value="1"/>
</dbReference>
<name>L0DRE3_THIND</name>